<evidence type="ECO:0000313" key="1">
    <source>
        <dbReference type="EMBL" id="KAF4374689.1"/>
    </source>
</evidence>
<gene>
    <name evidence="1" type="ORF">F8388_020210</name>
</gene>
<accession>A0A7J6FY98</accession>
<proteinExistence type="predicted"/>
<dbReference type="Proteomes" id="UP000525078">
    <property type="component" value="Unassembled WGS sequence"/>
</dbReference>
<dbReference type="EMBL" id="JAATIP010000094">
    <property type="protein sequence ID" value="KAF4374689.1"/>
    <property type="molecule type" value="Genomic_DNA"/>
</dbReference>
<evidence type="ECO:0000313" key="2">
    <source>
        <dbReference type="Proteomes" id="UP000525078"/>
    </source>
</evidence>
<protein>
    <submittedName>
        <fullName evidence="1">Uncharacterized protein</fullName>
    </submittedName>
</protein>
<name>A0A7J6FY98_CANSA</name>
<organism evidence="1 2">
    <name type="scientific">Cannabis sativa</name>
    <name type="common">Hemp</name>
    <name type="synonym">Marijuana</name>
    <dbReference type="NCBI Taxonomy" id="3483"/>
    <lineage>
        <taxon>Eukaryota</taxon>
        <taxon>Viridiplantae</taxon>
        <taxon>Streptophyta</taxon>
        <taxon>Embryophyta</taxon>
        <taxon>Tracheophyta</taxon>
        <taxon>Spermatophyta</taxon>
        <taxon>Magnoliopsida</taxon>
        <taxon>eudicotyledons</taxon>
        <taxon>Gunneridae</taxon>
        <taxon>Pentapetalae</taxon>
        <taxon>rosids</taxon>
        <taxon>fabids</taxon>
        <taxon>Rosales</taxon>
        <taxon>Cannabaceae</taxon>
        <taxon>Cannabis</taxon>
    </lineage>
</organism>
<dbReference type="AlphaFoldDB" id="A0A7J6FY98"/>
<comment type="caution">
    <text evidence="1">The sequence shown here is derived from an EMBL/GenBank/DDBJ whole genome shotgun (WGS) entry which is preliminary data.</text>
</comment>
<reference evidence="1 2" key="1">
    <citation type="journal article" date="2020" name="bioRxiv">
        <title>Sequence and annotation of 42 cannabis genomes reveals extensive copy number variation in cannabinoid synthesis and pathogen resistance genes.</title>
        <authorList>
            <person name="Mckernan K.J."/>
            <person name="Helbert Y."/>
            <person name="Kane L.T."/>
            <person name="Ebling H."/>
            <person name="Zhang L."/>
            <person name="Liu B."/>
            <person name="Eaton Z."/>
            <person name="Mclaughlin S."/>
            <person name="Kingan S."/>
            <person name="Baybayan P."/>
            <person name="Concepcion G."/>
            <person name="Jordan M."/>
            <person name="Riva A."/>
            <person name="Barbazuk W."/>
            <person name="Harkins T."/>
        </authorList>
    </citation>
    <scope>NUCLEOTIDE SEQUENCE [LARGE SCALE GENOMIC DNA]</scope>
    <source>
        <strain evidence="2">cv. Jamaican Lion 4</strain>
        <tissue evidence="1">Leaf</tissue>
    </source>
</reference>
<sequence length="111" mass="12156">MATGEVVGSIFFAANELLWMEKLAVCSGPHLVNNCWLQINKHGTWNVLSGASFTEEGVEGIISSSDGSTAPSKSFRPGYRPDRCGSKCTLSFSQIEEKNKSENKKKKGERK</sequence>